<dbReference type="EMBL" id="VNIQ01000006">
    <property type="protein sequence ID" value="TYQ02466.1"/>
    <property type="molecule type" value="Genomic_DNA"/>
</dbReference>
<accession>A0A652YLI5</accession>
<feature type="transmembrane region" description="Helical" evidence="1">
    <location>
        <begin position="554"/>
        <end position="575"/>
    </location>
</feature>
<feature type="transmembrane region" description="Helical" evidence="1">
    <location>
        <begin position="301"/>
        <end position="321"/>
    </location>
</feature>
<feature type="transmembrane region" description="Helical" evidence="1">
    <location>
        <begin position="449"/>
        <end position="469"/>
    </location>
</feature>
<proteinExistence type="predicted"/>
<feature type="transmembrane region" description="Helical" evidence="1">
    <location>
        <begin position="531"/>
        <end position="548"/>
    </location>
</feature>
<feature type="transmembrane region" description="Helical" evidence="1">
    <location>
        <begin position="603"/>
        <end position="621"/>
    </location>
</feature>
<feature type="transmembrane region" description="Helical" evidence="1">
    <location>
        <begin position="91"/>
        <end position="117"/>
    </location>
</feature>
<feature type="transmembrane region" description="Helical" evidence="1">
    <location>
        <begin position="163"/>
        <end position="181"/>
    </location>
</feature>
<feature type="transmembrane region" description="Helical" evidence="1">
    <location>
        <begin position="193"/>
        <end position="216"/>
    </location>
</feature>
<keyword evidence="1" id="KW-1133">Transmembrane helix</keyword>
<comment type="caution">
    <text evidence="2">The sequence shown here is derived from an EMBL/GenBank/DDBJ whole genome shotgun (WGS) entry which is preliminary data.</text>
</comment>
<organism evidence="2">
    <name type="scientific">Nocardia globerula</name>
    <dbReference type="NCBI Taxonomy" id="1818"/>
    <lineage>
        <taxon>Bacteria</taxon>
        <taxon>Bacillati</taxon>
        <taxon>Actinomycetota</taxon>
        <taxon>Actinomycetes</taxon>
        <taxon>Mycobacteriales</taxon>
        <taxon>Nocardiaceae</taxon>
        <taxon>Nocardia</taxon>
    </lineage>
</organism>
<feature type="transmembrane region" description="Helical" evidence="1">
    <location>
        <begin position="401"/>
        <end position="419"/>
    </location>
</feature>
<evidence type="ECO:0000313" key="2">
    <source>
        <dbReference type="EMBL" id="TYQ02466.1"/>
    </source>
</evidence>
<protein>
    <submittedName>
        <fullName evidence="2">Uncharacterized protein</fullName>
    </submittedName>
</protein>
<feature type="transmembrane region" description="Helical" evidence="1">
    <location>
        <begin position="505"/>
        <end position="524"/>
    </location>
</feature>
<feature type="transmembrane region" description="Helical" evidence="1">
    <location>
        <begin position="123"/>
        <end position="142"/>
    </location>
</feature>
<feature type="transmembrane region" description="Helical" evidence="1">
    <location>
        <begin position="32"/>
        <end position="51"/>
    </location>
</feature>
<name>A0A652YLI5_NOCGL</name>
<dbReference type="AlphaFoldDB" id="A0A652YLI5"/>
<keyword evidence="1" id="KW-0472">Membrane</keyword>
<evidence type="ECO:0000256" key="1">
    <source>
        <dbReference type="SAM" id="Phobius"/>
    </source>
</evidence>
<gene>
    <name evidence="2" type="ORF">FNL38_106286</name>
</gene>
<sequence length="761" mass="81797">MSTEIDTDTDIIDLRPGKPASPLPHYGWNPRICLRIGMAVAVAMFVLNLAVATDIADFVPAPIRLLIALAGMTLVPGLPVVVALRIPGRALSAALIVSVSLAVTILASQLTMVASWWSPLRTQFILVLLALALCAGASRTVPSDFRLPNGERQRLRYVDRSRAIGFGALLIALILFVVAAARLDVAAAGHFGIVTEIGPIYVLGLVTLCGTIAYTLRRRVIDHVLMAANTVMLILYTTMLVPVATGETTVPVAFVHRGFINILAQSGTLPNSIDARFSWAGFFSAGAHLITVADVPDATVLLLWAPLYMGALLAFPLYAIAIAITGRVRLAWLAVVIYQLFNWYQQDYFAPQAVATIFYTTILATLLWQLRRSPLPVIGSGIGRFIVSAPRRTPGFVPGFDSLRTLAVGAVLLLLIVATTVSHQITPILVIVVLASFSLFGATRYRTMWLAAGLVFAAWFSYGATDFWIGHLQSIFSEIGQVGNSVGRGVGERITGDPTYQQMQYLRMGASGILAVVGFAGWVLSRHRRTWLVAGAVAAAPFSLILLQSYGGEMIIRCFVLASPVLAPFAAVALAHAGNQIRKALNPVSSANHTRPRKTRPSYGVRAAAATLALVSLGLLLTTNRGLNTAFEASTTDQVTVSDQFVAAVPPSTTIMTWSHASHTNGVRRTLDPLGPRMMFVDSYDCANDLSGCALARNPMYVYVTSQGIGMALLQQGMTQEYLDAELAAIIDSGLYVPMIEKPSITILRRVDAPAIEFESP</sequence>
<feature type="transmembrane region" description="Helical" evidence="1">
    <location>
        <begin position="350"/>
        <end position="368"/>
    </location>
</feature>
<keyword evidence="1" id="KW-0812">Transmembrane</keyword>
<feature type="transmembrane region" description="Helical" evidence="1">
    <location>
        <begin position="63"/>
        <end position="84"/>
    </location>
</feature>
<reference evidence="2" key="1">
    <citation type="submission" date="2019-07" db="EMBL/GenBank/DDBJ databases">
        <title>Genomic Encyclopedia of Type Strains, Phase IV (KMG-IV): sequencing the most valuable type-strain genomes for metagenomic binning, comparative biology and taxonomic classification.</title>
        <authorList>
            <person name="Goeker M."/>
        </authorList>
    </citation>
    <scope>NUCLEOTIDE SEQUENCE</scope>
    <source>
        <strain evidence="2">DSM 44596</strain>
    </source>
</reference>
<feature type="transmembrane region" description="Helical" evidence="1">
    <location>
        <begin position="223"/>
        <end position="244"/>
    </location>
</feature>